<sequence>MEFKQDPIEDSYEIGEEIGSGHFAVVRKCSHRLTVVEYAAKFIRKRRGGGRRGAKMEDIQKEIDLLQEIDHSNIISLYDVYETKTEVILVLELVSGGELFDYISEKDHLGEEEASAFIKQILEGVQHLHNKNIAHLDLKPENIMMLNSNSQDIKLIDFGLAQKIRPMDEHRAMMGTAEFVAPEVVSYEPLSLATDMWSVGVITYILLSGASPFLGDHQQETYHNITAVNYTFDEEYFSQTSELAKDFIRKLFVKNTRKRATVEQCLAHPWIKPQEKQQENARRSAVINIDNFKAFMARKRWKQSMQAVRICNKLSRSMLRKSVDTLDSRNGINEEEKAENFVMAALFCASEEGNVDGLKDLSETANNIDLNTANKHGETAVHMAASGGHVDVIKFLQSKGVDVGVRDKQGDSAVYWAARQGQLDVIKYLQEANVPLDGKNKSGENALHVAARYGHAHVVDHLCEAGVSINLQDSLGETPAHSAAWHGFSHIVRSLCFADAVLDIQNKEGETALHCASVRGNLPCVKILLEHGAPLNHMDKRGSTSLHMACHRHHTSIALLLLNAGCEMDLMEKETGESALHAAAREGLLSIVHTMCELGCKVDTVSVDGLTPLHLASKAGHIDVVRCLLLAGANADIPNKDGMTAEIMALAQGFSGIGDLLSKVRGERGSMYISQLIPQPQPLNRIKLKLLGSTGVGKSTLIETLKYSYFGSFFRRSRQGSTSGKSKTKNKLSRQFSLPTPLCYTVGNPIYTKGVEIQQLNITGIGELSVWDYSGYEPYYMLYDHFLGDTSCIHMVVFSLIDSYDEQLAQVIFWLNFLKARIPLQLPIGHCGKMPNTPKVVLVATHADKAGCVKNSKGEYISKEGSSLLSKVAQMFQFDVDIVDKLFVLDATVAATTEVKVLKQQLSDMKSEIAACLPKTTGFLEAVVTSLPSWRKSSSSFPVLSWHQFMEYTRMKVNPLAGEGHMKMLAEQLQLIGEVIYLESEFVQDLVVFNPQWLCSDVIGHLISHDKIVQTRITGCFSVDEFQLMYADSDALDLLQVLEALELCTPCDNDGDIEYEFPCLNFVETLNGLWQRDTKRYANGVYGGVRLHTSFQYGAQLKYLFPRIQVYLRRNIAQDTDDPSNDTDLYQWHHGTKYCCGDLEGMIDMDRHEQYLEIKVRGSPEARSSLFYFLEDLVNIVEQVIDNVCPGLCVERYTLSPSQLKDHNKIIRSYSPTEILRMQIDNRHSMVLSGEVYEDFGDIVCMGSEEIMASICLGMDLDISHLSIHTRRLLSYLLDPTEHMGRDWCLLAVTLGLSDSLPVLDKEANQQVSQTDRVLEEWSKQHSASVRLLISKLKELNRLDCIEAILRTTTPFRVPNYEDQSTEESASAMQHTANASTNTLSNLSR</sequence>
<dbReference type="GO" id="GO:0005524">
    <property type="term" value="F:ATP binding"/>
    <property type="evidence" value="ECO:0007669"/>
    <property type="project" value="UniProtKB-UniRule"/>
</dbReference>
<dbReference type="InterPro" id="IPR027417">
    <property type="entry name" value="P-loop_NTPase"/>
</dbReference>
<feature type="domain" description="Protein kinase" evidence="11">
    <location>
        <begin position="12"/>
        <end position="271"/>
    </location>
</feature>
<dbReference type="InterPro" id="IPR011029">
    <property type="entry name" value="DEATH-like_dom_sf"/>
</dbReference>
<dbReference type="PROSITE" id="PS00108">
    <property type="entry name" value="PROTEIN_KINASE_ST"/>
    <property type="match status" value="1"/>
</dbReference>
<feature type="compositionally biased region" description="Polar residues" evidence="10">
    <location>
        <begin position="1367"/>
        <end position="1389"/>
    </location>
</feature>
<feature type="domain" description="Roc" evidence="13">
    <location>
        <begin position="679"/>
        <end position="913"/>
    </location>
</feature>
<dbReference type="Gene3D" id="1.25.40.20">
    <property type="entry name" value="Ankyrin repeat-containing domain"/>
    <property type="match status" value="3"/>
</dbReference>
<evidence type="ECO:0000259" key="11">
    <source>
        <dbReference type="PROSITE" id="PS50011"/>
    </source>
</evidence>
<feature type="domain" description="Death" evidence="12">
    <location>
        <begin position="1282"/>
        <end position="1353"/>
    </location>
</feature>
<keyword evidence="2" id="KW-0723">Serine/threonine-protein kinase</keyword>
<evidence type="ECO:0000256" key="6">
    <source>
        <dbReference type="ARBA" id="ARBA00022777"/>
    </source>
</evidence>
<dbReference type="PANTHER" id="PTHR24342">
    <property type="entry name" value="SERINE/THREONINE-PROTEIN KINASE 17"/>
    <property type="match status" value="1"/>
</dbReference>
<protein>
    <submittedName>
        <fullName evidence="14">Death-associated protein kinase 1-like protein</fullName>
    </submittedName>
</protein>
<dbReference type="Gene3D" id="1.10.510.10">
    <property type="entry name" value="Transferase(Phosphotransferase) domain 1"/>
    <property type="match status" value="1"/>
</dbReference>
<accession>A0A7I6IRU6</accession>
<dbReference type="PROSITE" id="PS51424">
    <property type="entry name" value="ROC"/>
    <property type="match status" value="1"/>
</dbReference>
<dbReference type="SUPFAM" id="SSF52540">
    <property type="entry name" value="P-loop containing nucleoside triphosphate hydrolases"/>
    <property type="match status" value="1"/>
</dbReference>
<dbReference type="InterPro" id="IPR011009">
    <property type="entry name" value="Kinase-like_dom_sf"/>
</dbReference>
<dbReference type="PROSITE" id="PS50011">
    <property type="entry name" value="PROTEIN_KINASE_DOM"/>
    <property type="match status" value="1"/>
</dbReference>
<evidence type="ECO:0000256" key="1">
    <source>
        <dbReference type="ARBA" id="ARBA00001946"/>
    </source>
</evidence>
<evidence type="ECO:0000259" key="12">
    <source>
        <dbReference type="PROSITE" id="PS50017"/>
    </source>
</evidence>
<dbReference type="InterPro" id="IPR002110">
    <property type="entry name" value="Ankyrin_rpt"/>
</dbReference>
<evidence type="ECO:0000256" key="3">
    <source>
        <dbReference type="ARBA" id="ARBA00022679"/>
    </source>
</evidence>
<dbReference type="FunFam" id="1.10.510.10:FF:000571">
    <property type="entry name" value="Maternal embryonic leucine zipper kinase"/>
    <property type="match status" value="1"/>
</dbReference>
<dbReference type="Pfam" id="PF00531">
    <property type="entry name" value="Death"/>
    <property type="match status" value="1"/>
</dbReference>
<dbReference type="GO" id="GO:0035556">
    <property type="term" value="P:intracellular signal transduction"/>
    <property type="evidence" value="ECO:0007669"/>
    <property type="project" value="TreeGrafter"/>
</dbReference>
<dbReference type="PROSITE" id="PS00107">
    <property type="entry name" value="PROTEIN_KINASE_ATP"/>
    <property type="match status" value="1"/>
</dbReference>
<feature type="binding site" evidence="9">
    <location>
        <position position="45"/>
    </location>
    <ligand>
        <name>ATP</name>
        <dbReference type="ChEBI" id="CHEBI:30616"/>
    </ligand>
</feature>
<dbReference type="InterPro" id="IPR020859">
    <property type="entry name" value="ROC"/>
</dbReference>
<name>A0A7I6IRU6_HALDI</name>
<keyword evidence="5 9" id="KW-0547">Nucleotide-binding</keyword>
<dbReference type="Gene3D" id="1.10.533.10">
    <property type="entry name" value="Death Domain, Fas"/>
    <property type="match status" value="1"/>
</dbReference>
<dbReference type="GO" id="GO:0005737">
    <property type="term" value="C:cytoplasm"/>
    <property type="evidence" value="ECO:0007669"/>
    <property type="project" value="UniProtKB-ARBA"/>
</dbReference>
<proteinExistence type="evidence at transcript level"/>
<keyword evidence="8" id="KW-0040">ANK repeat</keyword>
<dbReference type="GO" id="GO:0045087">
    <property type="term" value="P:innate immune response"/>
    <property type="evidence" value="ECO:0007669"/>
    <property type="project" value="UniProtKB-ARBA"/>
</dbReference>
<dbReference type="InterPro" id="IPR017441">
    <property type="entry name" value="Protein_kinase_ATP_BS"/>
</dbReference>
<evidence type="ECO:0000256" key="2">
    <source>
        <dbReference type="ARBA" id="ARBA00022527"/>
    </source>
</evidence>
<evidence type="ECO:0000256" key="5">
    <source>
        <dbReference type="ARBA" id="ARBA00022741"/>
    </source>
</evidence>
<feature type="repeat" description="ANK" evidence="8">
    <location>
        <begin position="508"/>
        <end position="540"/>
    </location>
</feature>
<evidence type="ECO:0000256" key="4">
    <source>
        <dbReference type="ARBA" id="ARBA00022737"/>
    </source>
</evidence>
<feature type="repeat" description="ANK" evidence="8">
    <location>
        <begin position="575"/>
        <end position="607"/>
    </location>
</feature>
<feature type="repeat" description="ANK" evidence="8">
    <location>
        <begin position="442"/>
        <end position="474"/>
    </location>
</feature>
<dbReference type="PROSITE" id="PS50017">
    <property type="entry name" value="DEATH_DOMAIN"/>
    <property type="match status" value="1"/>
</dbReference>
<evidence type="ECO:0000259" key="13">
    <source>
        <dbReference type="PROSITE" id="PS51424"/>
    </source>
</evidence>
<dbReference type="GO" id="GO:0005525">
    <property type="term" value="F:GTP binding"/>
    <property type="evidence" value="ECO:0007669"/>
    <property type="project" value="UniProtKB-KW"/>
</dbReference>
<keyword evidence="4" id="KW-0677">Repeat</keyword>
<keyword evidence="3" id="KW-0808">Transferase</keyword>
<reference evidence="14" key="1">
    <citation type="submission" date="2016-10" db="EMBL/GenBank/DDBJ databases">
        <authorList>
            <person name="Bathige S.D.N.K."/>
            <person name="Lee S."/>
            <person name="Lee J."/>
        </authorList>
    </citation>
    <scope>NUCLEOTIDE SEQUENCE</scope>
</reference>
<feature type="repeat" description="ANK" evidence="8">
    <location>
        <begin position="541"/>
        <end position="573"/>
    </location>
</feature>
<dbReference type="Gene3D" id="3.30.200.20">
    <property type="entry name" value="Phosphorylase Kinase, domain 1"/>
    <property type="match status" value="1"/>
</dbReference>
<dbReference type="InterPro" id="IPR000488">
    <property type="entry name" value="Death_dom"/>
</dbReference>
<comment type="cofactor">
    <cofactor evidence="1">
        <name>Mg(2+)</name>
        <dbReference type="ChEBI" id="CHEBI:18420"/>
    </cofactor>
</comment>
<dbReference type="GO" id="GO:0005634">
    <property type="term" value="C:nucleus"/>
    <property type="evidence" value="ECO:0007669"/>
    <property type="project" value="TreeGrafter"/>
</dbReference>
<dbReference type="PROSITE" id="PS50088">
    <property type="entry name" value="ANK_REPEAT"/>
    <property type="match status" value="7"/>
</dbReference>
<dbReference type="PRINTS" id="PR01415">
    <property type="entry name" value="ANKYRIN"/>
</dbReference>
<feature type="repeat" description="ANK" evidence="8">
    <location>
        <begin position="608"/>
        <end position="640"/>
    </location>
</feature>
<dbReference type="SUPFAM" id="SSF56112">
    <property type="entry name" value="Protein kinase-like (PK-like)"/>
    <property type="match status" value="1"/>
</dbReference>
<dbReference type="CDD" id="cd08782">
    <property type="entry name" value="Death_DAPK1"/>
    <property type="match status" value="1"/>
</dbReference>
<dbReference type="PANTHER" id="PTHR24342:SF14">
    <property type="entry name" value="DEATH-ASSOCIATED PROTEIN KINASE DAPK-1"/>
    <property type="match status" value="1"/>
</dbReference>
<organism evidence="14">
    <name type="scientific">Haliotis discus discus</name>
    <name type="common">disc abalone</name>
    <dbReference type="NCBI Taxonomy" id="91233"/>
    <lineage>
        <taxon>Eukaryota</taxon>
        <taxon>Metazoa</taxon>
        <taxon>Spiralia</taxon>
        <taxon>Lophotrochozoa</taxon>
        <taxon>Mollusca</taxon>
        <taxon>Gastropoda</taxon>
        <taxon>Vetigastropoda</taxon>
        <taxon>Lepetellida</taxon>
        <taxon>Haliotoidea</taxon>
        <taxon>Haliotidae</taxon>
        <taxon>Haliotis</taxon>
    </lineage>
</organism>
<keyword evidence="6 14" id="KW-0418">Kinase</keyword>
<feature type="repeat" description="ANK" evidence="8">
    <location>
        <begin position="409"/>
        <end position="441"/>
    </location>
</feature>
<dbReference type="SMART" id="SM00005">
    <property type="entry name" value="DEATH"/>
    <property type="match status" value="1"/>
</dbReference>
<evidence type="ECO:0000256" key="8">
    <source>
        <dbReference type="PROSITE-ProRule" id="PRU00023"/>
    </source>
</evidence>
<feature type="repeat" description="ANK" evidence="8">
    <location>
        <begin position="376"/>
        <end position="408"/>
    </location>
</feature>
<evidence type="ECO:0000256" key="9">
    <source>
        <dbReference type="PROSITE-ProRule" id="PRU10141"/>
    </source>
</evidence>
<dbReference type="InterPro" id="IPR008271">
    <property type="entry name" value="Ser/Thr_kinase_AS"/>
</dbReference>
<dbReference type="Gene3D" id="3.40.50.300">
    <property type="entry name" value="P-loop containing nucleotide triphosphate hydrolases"/>
    <property type="match status" value="1"/>
</dbReference>
<dbReference type="SUPFAM" id="SSF47986">
    <property type="entry name" value="DEATH domain"/>
    <property type="match status" value="1"/>
</dbReference>
<dbReference type="Pfam" id="PF00069">
    <property type="entry name" value="Pkinase"/>
    <property type="match status" value="1"/>
</dbReference>
<dbReference type="GO" id="GO:0043065">
    <property type="term" value="P:positive regulation of apoptotic process"/>
    <property type="evidence" value="ECO:0007669"/>
    <property type="project" value="TreeGrafter"/>
</dbReference>
<feature type="region of interest" description="Disordered" evidence="10">
    <location>
        <begin position="1360"/>
        <end position="1389"/>
    </location>
</feature>
<dbReference type="GO" id="GO:0004674">
    <property type="term" value="F:protein serine/threonine kinase activity"/>
    <property type="evidence" value="ECO:0007669"/>
    <property type="project" value="UniProtKB-KW"/>
</dbReference>
<dbReference type="PROSITE" id="PS50297">
    <property type="entry name" value="ANK_REP_REGION"/>
    <property type="match status" value="5"/>
</dbReference>
<dbReference type="Pfam" id="PF12796">
    <property type="entry name" value="Ank_2"/>
    <property type="match status" value="4"/>
</dbReference>
<dbReference type="SMART" id="SM00220">
    <property type="entry name" value="S_TKc"/>
    <property type="match status" value="1"/>
</dbReference>
<dbReference type="InterPro" id="IPR036770">
    <property type="entry name" value="Ankyrin_rpt-contain_sf"/>
</dbReference>
<dbReference type="SMART" id="SM00248">
    <property type="entry name" value="ANK"/>
    <property type="match status" value="9"/>
</dbReference>
<keyword evidence="7 9" id="KW-0067">ATP-binding</keyword>
<evidence type="ECO:0000256" key="10">
    <source>
        <dbReference type="SAM" id="MobiDB-lite"/>
    </source>
</evidence>
<evidence type="ECO:0000313" key="14">
    <source>
        <dbReference type="EMBL" id="ARR97143.1"/>
    </source>
</evidence>
<dbReference type="InterPro" id="IPR000719">
    <property type="entry name" value="Prot_kinase_dom"/>
</dbReference>
<dbReference type="SUPFAM" id="SSF48403">
    <property type="entry name" value="Ankyrin repeat"/>
    <property type="match status" value="1"/>
</dbReference>
<evidence type="ECO:0000256" key="7">
    <source>
        <dbReference type="ARBA" id="ARBA00022840"/>
    </source>
</evidence>
<dbReference type="EMBL" id="KY022625">
    <property type="protein sequence ID" value="ARR97143.1"/>
    <property type="molecule type" value="mRNA"/>
</dbReference>